<gene>
    <name evidence="1" type="ORF">GXW78_16045</name>
</gene>
<name>A0ABS5EJP1_9PROT</name>
<dbReference type="RefSeq" id="WP_211869851.1">
    <property type="nucleotide sequence ID" value="NZ_JAAEDI010000016.1"/>
</dbReference>
<dbReference type="GO" id="GO:0003677">
    <property type="term" value="F:DNA binding"/>
    <property type="evidence" value="ECO:0007669"/>
    <property type="project" value="UniProtKB-KW"/>
</dbReference>
<organism evidence="1 2">
    <name type="scientific">Neoroseomonas terrae</name>
    <dbReference type="NCBI Taxonomy" id="424799"/>
    <lineage>
        <taxon>Bacteria</taxon>
        <taxon>Pseudomonadati</taxon>
        <taxon>Pseudomonadota</taxon>
        <taxon>Alphaproteobacteria</taxon>
        <taxon>Acetobacterales</taxon>
        <taxon>Acetobacteraceae</taxon>
        <taxon>Neoroseomonas</taxon>
    </lineage>
</organism>
<sequence length="95" mass="9950">MTAPATPRAPATPAVPRGAPVPAALGFSARLSPPDASRYLAAVWAIRRTPKTLAKMRCVSVGGGPAFQKCGRDVIYQRTALDAWANEMTREGGDG</sequence>
<dbReference type="Proteomes" id="UP000698752">
    <property type="component" value="Unassembled WGS sequence"/>
</dbReference>
<protein>
    <submittedName>
        <fullName evidence="1">DNA-binding protein</fullName>
    </submittedName>
</protein>
<evidence type="ECO:0000313" key="2">
    <source>
        <dbReference type="Proteomes" id="UP000698752"/>
    </source>
</evidence>
<keyword evidence="2" id="KW-1185">Reference proteome</keyword>
<dbReference type="EMBL" id="JAAEDI010000016">
    <property type="protein sequence ID" value="MBR0651185.1"/>
    <property type="molecule type" value="Genomic_DNA"/>
</dbReference>
<reference evidence="2" key="1">
    <citation type="journal article" date="2021" name="Syst. Appl. Microbiol.">
        <title>Roseomonas hellenica sp. nov., isolated from roots of wild-growing Alkanna tinctoria.</title>
        <authorList>
            <person name="Rat A."/>
            <person name="Naranjo H.D."/>
            <person name="Lebbe L."/>
            <person name="Cnockaert M."/>
            <person name="Krigas N."/>
            <person name="Grigoriadou K."/>
            <person name="Maloupa E."/>
            <person name="Willems A."/>
        </authorList>
    </citation>
    <scope>NUCLEOTIDE SEQUENCE [LARGE SCALE GENOMIC DNA]</scope>
    <source>
        <strain evidence="2">LMG 31159</strain>
    </source>
</reference>
<evidence type="ECO:0000313" key="1">
    <source>
        <dbReference type="EMBL" id="MBR0651185.1"/>
    </source>
</evidence>
<comment type="caution">
    <text evidence="1">The sequence shown here is derived from an EMBL/GenBank/DDBJ whole genome shotgun (WGS) entry which is preliminary data.</text>
</comment>
<accession>A0ABS5EJP1</accession>
<keyword evidence="1" id="KW-0238">DNA-binding</keyword>
<proteinExistence type="predicted"/>